<dbReference type="RefSeq" id="WP_119376981.1">
    <property type="nucleotide sequence ID" value="NZ_QWFX01000013.1"/>
</dbReference>
<accession>A0A399RA50</accession>
<evidence type="ECO:0000259" key="1">
    <source>
        <dbReference type="SMART" id="SM00974"/>
    </source>
</evidence>
<dbReference type="OrthoDB" id="9814995at2"/>
<reference evidence="2 3" key="1">
    <citation type="submission" date="2018-08" db="EMBL/GenBank/DDBJ databases">
        <title>Henriciella mobilis sp. nov., isolated from seawater.</title>
        <authorList>
            <person name="Cheng H."/>
            <person name="Wu Y.-H."/>
            <person name="Xu X.-W."/>
            <person name="Guo L.-L."/>
        </authorList>
    </citation>
    <scope>NUCLEOTIDE SEQUENCE [LARGE SCALE GENOMIC DNA]</scope>
    <source>
        <strain evidence="2 3">JN25</strain>
    </source>
</reference>
<dbReference type="Pfam" id="PF13455">
    <property type="entry name" value="MUG113"/>
    <property type="match status" value="1"/>
</dbReference>
<sequence>MAKEFTEEDDALLTQLGVEVEAKKAVTRTPREERIIAGFEEIQRFVEEHDRPPQHGEERDIFERLYAVRLDRIRKLEECRTLVKPLDHQGLLAAAVASDTPNVDELDDDELLRELGIEDETASITELRHVRSVAEKKAAEEIANREKCEDFESFKPLFETVQAELDQGVRITRQIRKDAGFLKTDITKGQFFILGGQVAYVADVGEPIKAPNGEFDARLRVIYSNGTESNLLLRSLQRALYKDQTSRSVSEPKAGPLFSGEAEDDDLASGTVYVLRSKSDHPTVNENRDLLHKIGVTGGSVEKRIANASKDPTFLLADVEVVATYKLFNINRTKFERLFHRVFAHARMEIDITDRFGSPVVPREWFLVPLFVIDEVIEKFKDGTIGEYVYDPESASLKEAS</sequence>
<keyword evidence="3" id="KW-1185">Reference proteome</keyword>
<name>A0A399RA50_9PROT</name>
<organism evidence="2 3">
    <name type="scientific">Henriciella mobilis</name>
    <dbReference type="NCBI Taxonomy" id="2305467"/>
    <lineage>
        <taxon>Bacteria</taxon>
        <taxon>Pseudomonadati</taxon>
        <taxon>Pseudomonadota</taxon>
        <taxon>Alphaproteobacteria</taxon>
        <taxon>Hyphomonadales</taxon>
        <taxon>Hyphomonadaceae</taxon>
        <taxon>Henriciella</taxon>
    </lineage>
</organism>
<dbReference type="EMBL" id="QWFX01000013">
    <property type="protein sequence ID" value="RIJ28446.1"/>
    <property type="molecule type" value="Genomic_DNA"/>
</dbReference>
<proteinExistence type="predicted"/>
<dbReference type="Proteomes" id="UP000266385">
    <property type="component" value="Unassembled WGS sequence"/>
</dbReference>
<dbReference type="SMART" id="SM00974">
    <property type="entry name" value="T5orf172"/>
    <property type="match status" value="1"/>
</dbReference>
<gene>
    <name evidence="2" type="ORF">D1223_13760</name>
</gene>
<protein>
    <submittedName>
        <fullName evidence="2">GIY-YIG nuclease family protein</fullName>
    </submittedName>
</protein>
<evidence type="ECO:0000313" key="3">
    <source>
        <dbReference type="Proteomes" id="UP000266385"/>
    </source>
</evidence>
<comment type="caution">
    <text evidence="2">The sequence shown here is derived from an EMBL/GenBank/DDBJ whole genome shotgun (WGS) entry which is preliminary data.</text>
</comment>
<dbReference type="AlphaFoldDB" id="A0A399RA50"/>
<dbReference type="InterPro" id="IPR018306">
    <property type="entry name" value="Phage_T5_Orf172_DNA-bd"/>
</dbReference>
<evidence type="ECO:0000313" key="2">
    <source>
        <dbReference type="EMBL" id="RIJ28446.1"/>
    </source>
</evidence>
<feature type="domain" description="Bacteriophage T5 Orf172 DNA-binding" evidence="1">
    <location>
        <begin position="286"/>
        <end position="380"/>
    </location>
</feature>